<comment type="caution">
    <text evidence="1">The sequence shown here is derived from an EMBL/GenBank/DDBJ whole genome shotgun (WGS) entry which is preliminary data.</text>
</comment>
<accession>A0AAE4YS76</accession>
<name>A0AAE4YS76_9HYPH</name>
<evidence type="ECO:0000313" key="1">
    <source>
        <dbReference type="EMBL" id="NEI50274.1"/>
    </source>
</evidence>
<reference evidence="1 2" key="1">
    <citation type="submission" date="2019-12" db="EMBL/GenBank/DDBJ databases">
        <title>Rhizobium genotypes associated with high levels of biological nitrogen fixation by grain legumes in a temperate-maritime cropping system.</title>
        <authorList>
            <person name="Maluk M."/>
            <person name="Francesc Ferrando Molina F."/>
            <person name="Lopez Del Egido L."/>
            <person name="Lafos M."/>
            <person name="Langarica-Fuentes A."/>
            <person name="Gebre Yohannes G."/>
            <person name="Young M.W."/>
            <person name="Martin P."/>
            <person name="Gantlett R."/>
            <person name="Kenicer G."/>
            <person name="Hawes C."/>
            <person name="Begg G.S."/>
            <person name="Quilliam R.S."/>
            <person name="Squire G.R."/>
            <person name="Poole P.S."/>
            <person name="Young P.W."/>
            <person name="Iannetta P.M."/>
            <person name="James E.K."/>
        </authorList>
    </citation>
    <scope>NUCLEOTIDE SEQUENCE [LARGE SCALE GENOMIC DNA]</scope>
    <source>
        <strain evidence="1 2">JHI985</strain>
    </source>
</reference>
<dbReference type="EMBL" id="WUFC01000018">
    <property type="protein sequence ID" value="NEI50274.1"/>
    <property type="molecule type" value="Genomic_DNA"/>
</dbReference>
<gene>
    <name evidence="1" type="ORF">GR217_21535</name>
</gene>
<sequence length="77" mass="9000">MFPDGNRSYDAGIDKVDHQFTHAFECDQASPDGSAVVAATTHRRFREIRLTQSRKSVQRFCDNDMRKNKDLKRKERI</sequence>
<dbReference type="RefSeq" id="WP_130681325.1">
    <property type="nucleotide sequence ID" value="NZ_SIKW01000001.1"/>
</dbReference>
<dbReference type="Proteomes" id="UP000661163">
    <property type="component" value="Unassembled WGS sequence"/>
</dbReference>
<evidence type="ECO:0000313" key="2">
    <source>
        <dbReference type="Proteomes" id="UP000661163"/>
    </source>
</evidence>
<organism evidence="1 2">
    <name type="scientific">Rhizobium ruizarguesonis</name>
    <dbReference type="NCBI Taxonomy" id="2081791"/>
    <lineage>
        <taxon>Bacteria</taxon>
        <taxon>Pseudomonadati</taxon>
        <taxon>Pseudomonadota</taxon>
        <taxon>Alphaproteobacteria</taxon>
        <taxon>Hyphomicrobiales</taxon>
        <taxon>Rhizobiaceae</taxon>
        <taxon>Rhizobium/Agrobacterium group</taxon>
        <taxon>Rhizobium</taxon>
    </lineage>
</organism>
<proteinExistence type="predicted"/>
<protein>
    <submittedName>
        <fullName evidence="1">Uncharacterized protein</fullName>
    </submittedName>
</protein>
<dbReference type="AlphaFoldDB" id="A0AAE4YS76"/>